<evidence type="ECO:0000259" key="5">
    <source>
        <dbReference type="SMART" id="SM00849"/>
    </source>
</evidence>
<dbReference type="Proteomes" id="UP000485569">
    <property type="component" value="Unassembled WGS sequence"/>
</dbReference>
<dbReference type="Pfam" id="PF00753">
    <property type="entry name" value="Lactamase_B"/>
    <property type="match status" value="1"/>
</dbReference>
<sequence length="219" mass="25022">MSNKVKVAVYTLGDLMTNCYCLCDCNEALLIDPGSPSQELVEFLTSRKLNLRYIINTHGHIDHIRGNDFFKDYFSSVKIIIYETDMAYLNHPNLNLSTDFSQPYRSPEPDILIRGKKEPFELFDEEVYFYHSPGHTPGSMCLSFPNQKWLFCGDTLFAGSIGRTDLPGGSFQEILESLTMIMQSFDDETRVFPGHGPETTIGNEKKMNPYILEYLNCIN</sequence>
<protein>
    <submittedName>
        <fullName evidence="6">Putative metallo-hydrolase</fullName>
        <ecNumber evidence="6">3.-.-.-</ecNumber>
    </submittedName>
</protein>
<keyword evidence="4" id="KW-0862">Zinc</keyword>
<dbReference type="InterPro" id="IPR051453">
    <property type="entry name" value="MBL_Glyoxalase_II"/>
</dbReference>
<dbReference type="Gene3D" id="3.60.15.10">
    <property type="entry name" value="Ribonuclease Z/Hydroxyacylglutathione hydrolase-like"/>
    <property type="match status" value="1"/>
</dbReference>
<proteinExistence type="predicted"/>
<dbReference type="PANTHER" id="PTHR46233:SF3">
    <property type="entry name" value="HYDROXYACYLGLUTATHIONE HYDROLASE GLOC"/>
    <property type="match status" value="1"/>
</dbReference>
<dbReference type="InterPro" id="IPR001279">
    <property type="entry name" value="Metallo-B-lactamas"/>
</dbReference>
<accession>A0A1V5T4N5</accession>
<reference evidence="6" key="1">
    <citation type="submission" date="2017-02" db="EMBL/GenBank/DDBJ databases">
        <title>Delving into the versatile metabolic prowess of the omnipresent phylum Bacteroidetes.</title>
        <authorList>
            <person name="Nobu M.K."/>
            <person name="Mei R."/>
            <person name="Narihiro T."/>
            <person name="Kuroda K."/>
            <person name="Liu W.-T."/>
        </authorList>
    </citation>
    <scope>NUCLEOTIDE SEQUENCE</scope>
    <source>
        <strain evidence="6">ADurb.Bin276</strain>
    </source>
</reference>
<evidence type="ECO:0000256" key="1">
    <source>
        <dbReference type="ARBA" id="ARBA00001947"/>
    </source>
</evidence>
<evidence type="ECO:0000256" key="4">
    <source>
        <dbReference type="ARBA" id="ARBA00022833"/>
    </source>
</evidence>
<dbReference type="SUPFAM" id="SSF56281">
    <property type="entry name" value="Metallo-hydrolase/oxidoreductase"/>
    <property type="match status" value="1"/>
</dbReference>
<dbReference type="CDD" id="cd06262">
    <property type="entry name" value="metallo-hydrolase-like_MBL-fold"/>
    <property type="match status" value="1"/>
</dbReference>
<keyword evidence="2" id="KW-0479">Metal-binding</keyword>
<dbReference type="AlphaFoldDB" id="A0A1V5T4N5"/>
<comment type="caution">
    <text evidence="6">The sequence shown here is derived from an EMBL/GenBank/DDBJ whole genome shotgun (WGS) entry which is preliminary data.</text>
</comment>
<organism evidence="6">
    <name type="scientific">Candidatus Atribacter allofermentans</name>
    <dbReference type="NCBI Taxonomy" id="1852833"/>
    <lineage>
        <taxon>Bacteria</taxon>
        <taxon>Pseudomonadati</taxon>
        <taxon>Atribacterota</taxon>
        <taxon>Atribacteria</taxon>
        <taxon>Atribacterales</taxon>
        <taxon>Atribacteraceae</taxon>
        <taxon>Atribacter</taxon>
    </lineage>
</organism>
<evidence type="ECO:0000313" key="6">
    <source>
        <dbReference type="EMBL" id="OQA61371.1"/>
    </source>
</evidence>
<dbReference type="EC" id="3.-.-.-" evidence="6"/>
<evidence type="ECO:0000256" key="3">
    <source>
        <dbReference type="ARBA" id="ARBA00022801"/>
    </source>
</evidence>
<keyword evidence="3 6" id="KW-0378">Hydrolase</keyword>
<dbReference type="InterPro" id="IPR036866">
    <property type="entry name" value="RibonucZ/Hydroxyglut_hydro"/>
</dbReference>
<dbReference type="PANTHER" id="PTHR46233">
    <property type="entry name" value="HYDROXYACYLGLUTATHIONE HYDROLASE GLOC"/>
    <property type="match status" value="1"/>
</dbReference>
<name>A0A1V5T4N5_9BACT</name>
<gene>
    <name evidence="6" type="ORF">BWY41_00157</name>
</gene>
<dbReference type="SMART" id="SM00849">
    <property type="entry name" value="Lactamase_B"/>
    <property type="match status" value="1"/>
</dbReference>
<dbReference type="EMBL" id="MWBQ01000019">
    <property type="protein sequence ID" value="OQA61371.1"/>
    <property type="molecule type" value="Genomic_DNA"/>
</dbReference>
<dbReference type="GO" id="GO:0046872">
    <property type="term" value="F:metal ion binding"/>
    <property type="evidence" value="ECO:0007669"/>
    <property type="project" value="UniProtKB-KW"/>
</dbReference>
<feature type="domain" description="Metallo-beta-lactamase" evidence="5">
    <location>
        <begin position="16"/>
        <end position="195"/>
    </location>
</feature>
<comment type="cofactor">
    <cofactor evidence="1">
        <name>Zn(2+)</name>
        <dbReference type="ChEBI" id="CHEBI:29105"/>
    </cofactor>
</comment>
<evidence type="ECO:0000256" key="2">
    <source>
        <dbReference type="ARBA" id="ARBA00022723"/>
    </source>
</evidence>
<dbReference type="GO" id="GO:0016787">
    <property type="term" value="F:hydrolase activity"/>
    <property type="evidence" value="ECO:0007669"/>
    <property type="project" value="UniProtKB-KW"/>
</dbReference>